<evidence type="ECO:0008006" key="7">
    <source>
        <dbReference type="Google" id="ProtNLM"/>
    </source>
</evidence>
<feature type="domain" description="Glycosyl transferase family 1" evidence="3">
    <location>
        <begin position="190"/>
        <end position="364"/>
    </location>
</feature>
<dbReference type="SUPFAM" id="SSF53756">
    <property type="entry name" value="UDP-Glycosyltransferase/glycogen phosphorylase"/>
    <property type="match status" value="1"/>
</dbReference>
<dbReference type="InterPro" id="IPR028098">
    <property type="entry name" value="Glyco_trans_4-like_N"/>
</dbReference>
<keyword evidence="2" id="KW-0812">Transmembrane</keyword>
<reference evidence="5 6" key="1">
    <citation type="journal article" date="2016" name="Nat. Commun.">
        <title>Thousands of microbial genomes shed light on interconnected biogeochemical processes in an aquifer system.</title>
        <authorList>
            <person name="Anantharaman K."/>
            <person name="Brown C.T."/>
            <person name="Hug L.A."/>
            <person name="Sharon I."/>
            <person name="Castelle C.J."/>
            <person name="Probst A.J."/>
            <person name="Thomas B.C."/>
            <person name="Singh A."/>
            <person name="Wilkins M.J."/>
            <person name="Karaoz U."/>
            <person name="Brodie E.L."/>
            <person name="Williams K.H."/>
            <person name="Hubbard S.S."/>
            <person name="Banfield J.F."/>
        </authorList>
    </citation>
    <scope>NUCLEOTIDE SEQUENCE [LARGE SCALE GENOMIC DNA]</scope>
</reference>
<keyword evidence="2" id="KW-1133">Transmembrane helix</keyword>
<dbReference type="EMBL" id="MFJF01000025">
    <property type="protein sequence ID" value="OGG05782.1"/>
    <property type="molecule type" value="Genomic_DNA"/>
</dbReference>
<comment type="caution">
    <text evidence="5">The sequence shown here is derived from an EMBL/GenBank/DDBJ whole genome shotgun (WGS) entry which is preliminary data.</text>
</comment>
<dbReference type="PANTHER" id="PTHR46401:SF2">
    <property type="entry name" value="GLYCOSYLTRANSFERASE WBBK-RELATED"/>
    <property type="match status" value="1"/>
</dbReference>
<feature type="domain" description="Glycosyltransferase subfamily 4-like N-terminal" evidence="4">
    <location>
        <begin position="18"/>
        <end position="184"/>
    </location>
</feature>
<dbReference type="Proteomes" id="UP000177354">
    <property type="component" value="Unassembled WGS sequence"/>
</dbReference>
<dbReference type="AlphaFoldDB" id="A0A1F5Z0Y1"/>
<keyword evidence="2" id="KW-0472">Membrane</keyword>
<dbReference type="GO" id="GO:0016757">
    <property type="term" value="F:glycosyltransferase activity"/>
    <property type="evidence" value="ECO:0007669"/>
    <property type="project" value="InterPro"/>
</dbReference>
<dbReference type="Pfam" id="PF13439">
    <property type="entry name" value="Glyco_transf_4"/>
    <property type="match status" value="1"/>
</dbReference>
<proteinExistence type="predicted"/>
<evidence type="ECO:0000259" key="4">
    <source>
        <dbReference type="Pfam" id="PF13439"/>
    </source>
</evidence>
<keyword evidence="1" id="KW-0808">Transferase</keyword>
<name>A0A1F5Z0Y1_9BACT</name>
<evidence type="ECO:0000313" key="5">
    <source>
        <dbReference type="EMBL" id="OGG05782.1"/>
    </source>
</evidence>
<sequence length="399" mass="46684">MNIAMVVYSHYSRDARVRKYAEILAENKHSVDIICLKENYNPRSKNIRLVFYPVERRRYNKIWYLIEYLLFFFFALINLAVRSINIKYQIIHVHNMPDFLVFTAAFPKLTGSKIILDMHDPMPELYLSKYKVNNSDFILNLIRFSEKFALNFADIVITANFNFKKIFIKRYPGIRKKISVIQNFPDEKIFIPEKKSVQEDNFILMYMGTIEERYELFPAIEAIPKLILKIPELKFNIIPKIKTEGNYYRKLKKLISDLNLDYHVRILPPLPVEGIAREIKNSDIGIILLKKDIFTENIVPVKLLEFVFMEKPVIATKTKALSGIFPPGSLHFLNENSSGEFISAVTKLYNDKNLANNLANTAKKYFKTFNWKTESGIYLKLIAYFNPEVFSASQSPQLK</sequence>
<dbReference type="GO" id="GO:0009103">
    <property type="term" value="P:lipopolysaccharide biosynthetic process"/>
    <property type="evidence" value="ECO:0007669"/>
    <property type="project" value="TreeGrafter"/>
</dbReference>
<dbReference type="InterPro" id="IPR001296">
    <property type="entry name" value="Glyco_trans_1"/>
</dbReference>
<dbReference type="Pfam" id="PF00534">
    <property type="entry name" value="Glycos_transf_1"/>
    <property type="match status" value="1"/>
</dbReference>
<accession>A0A1F5Z0Y1</accession>
<evidence type="ECO:0000256" key="2">
    <source>
        <dbReference type="SAM" id="Phobius"/>
    </source>
</evidence>
<evidence type="ECO:0000313" key="6">
    <source>
        <dbReference type="Proteomes" id="UP000177354"/>
    </source>
</evidence>
<gene>
    <name evidence="5" type="ORF">A2777_05385</name>
</gene>
<feature type="transmembrane region" description="Helical" evidence="2">
    <location>
        <begin position="62"/>
        <end position="81"/>
    </location>
</feature>
<dbReference type="PANTHER" id="PTHR46401">
    <property type="entry name" value="GLYCOSYLTRANSFERASE WBBK-RELATED"/>
    <property type="match status" value="1"/>
</dbReference>
<evidence type="ECO:0000256" key="1">
    <source>
        <dbReference type="ARBA" id="ARBA00022679"/>
    </source>
</evidence>
<evidence type="ECO:0000259" key="3">
    <source>
        <dbReference type="Pfam" id="PF00534"/>
    </source>
</evidence>
<protein>
    <recommendedName>
        <fullName evidence="7">Glycosyltransferase subfamily 4-like N-terminal domain-containing protein</fullName>
    </recommendedName>
</protein>
<dbReference type="Gene3D" id="3.40.50.2000">
    <property type="entry name" value="Glycogen Phosphorylase B"/>
    <property type="match status" value="2"/>
</dbReference>
<organism evidence="5 6">
    <name type="scientific">Candidatus Gottesmanbacteria bacterium RIFCSPHIGHO2_01_FULL_40_15</name>
    <dbReference type="NCBI Taxonomy" id="1798376"/>
    <lineage>
        <taxon>Bacteria</taxon>
        <taxon>Candidatus Gottesmaniibacteriota</taxon>
    </lineage>
</organism>